<name>A0A9P6DUA9_9AGAM</name>
<dbReference type="Proteomes" id="UP000886523">
    <property type="component" value="Unassembled WGS sequence"/>
</dbReference>
<proteinExistence type="predicted"/>
<gene>
    <name evidence="2" type="ORF">BS47DRAFT_1391895</name>
</gene>
<evidence type="ECO:0000313" key="2">
    <source>
        <dbReference type="EMBL" id="KAF9515166.1"/>
    </source>
</evidence>
<dbReference type="EMBL" id="MU128953">
    <property type="protein sequence ID" value="KAF9515166.1"/>
    <property type="molecule type" value="Genomic_DNA"/>
</dbReference>
<dbReference type="AlphaFoldDB" id="A0A9P6DUA9"/>
<reference evidence="2" key="1">
    <citation type="journal article" date="2020" name="Nat. Commun.">
        <title>Large-scale genome sequencing of mycorrhizal fungi provides insights into the early evolution of symbiotic traits.</title>
        <authorList>
            <person name="Miyauchi S."/>
            <person name="Kiss E."/>
            <person name="Kuo A."/>
            <person name="Drula E."/>
            <person name="Kohler A."/>
            <person name="Sanchez-Garcia M."/>
            <person name="Morin E."/>
            <person name="Andreopoulos B."/>
            <person name="Barry K.W."/>
            <person name="Bonito G."/>
            <person name="Buee M."/>
            <person name="Carver A."/>
            <person name="Chen C."/>
            <person name="Cichocki N."/>
            <person name="Clum A."/>
            <person name="Culley D."/>
            <person name="Crous P.W."/>
            <person name="Fauchery L."/>
            <person name="Girlanda M."/>
            <person name="Hayes R.D."/>
            <person name="Keri Z."/>
            <person name="LaButti K."/>
            <person name="Lipzen A."/>
            <person name="Lombard V."/>
            <person name="Magnuson J."/>
            <person name="Maillard F."/>
            <person name="Murat C."/>
            <person name="Nolan M."/>
            <person name="Ohm R.A."/>
            <person name="Pangilinan J."/>
            <person name="Pereira M.F."/>
            <person name="Perotto S."/>
            <person name="Peter M."/>
            <person name="Pfister S."/>
            <person name="Riley R."/>
            <person name="Sitrit Y."/>
            <person name="Stielow J.B."/>
            <person name="Szollosi G."/>
            <person name="Zifcakova L."/>
            <person name="Stursova M."/>
            <person name="Spatafora J.W."/>
            <person name="Tedersoo L."/>
            <person name="Vaario L.M."/>
            <person name="Yamada A."/>
            <person name="Yan M."/>
            <person name="Wang P."/>
            <person name="Xu J."/>
            <person name="Bruns T."/>
            <person name="Baldrian P."/>
            <person name="Vilgalys R."/>
            <person name="Dunand C."/>
            <person name="Henrissat B."/>
            <person name="Grigoriev I.V."/>
            <person name="Hibbett D."/>
            <person name="Nagy L.G."/>
            <person name="Martin F.M."/>
        </authorList>
    </citation>
    <scope>NUCLEOTIDE SEQUENCE</scope>
    <source>
        <strain evidence="2">UP504</strain>
    </source>
</reference>
<keyword evidence="3" id="KW-1185">Reference proteome</keyword>
<accession>A0A9P6DUA9</accession>
<evidence type="ECO:0000256" key="1">
    <source>
        <dbReference type="SAM" id="MobiDB-lite"/>
    </source>
</evidence>
<protein>
    <submittedName>
        <fullName evidence="2">Uncharacterized protein</fullName>
    </submittedName>
</protein>
<sequence length="125" mass="13243">MLVAAPLYSAEGGGGGVLGLLSSRWRVRCAAPRVSACRKPAERTPSVPSCCTQIYGAEGRRRWWAAAVQRPVAGAPHHSADLGARNAPSEPRPSPSCCTQIYGREGAAAQVDRRAVGPKFFAQWA</sequence>
<feature type="region of interest" description="Disordered" evidence="1">
    <location>
        <begin position="76"/>
        <end position="95"/>
    </location>
</feature>
<evidence type="ECO:0000313" key="3">
    <source>
        <dbReference type="Proteomes" id="UP000886523"/>
    </source>
</evidence>
<comment type="caution">
    <text evidence="2">The sequence shown here is derived from an EMBL/GenBank/DDBJ whole genome shotgun (WGS) entry which is preliminary data.</text>
</comment>
<organism evidence="2 3">
    <name type="scientific">Hydnum rufescens UP504</name>
    <dbReference type="NCBI Taxonomy" id="1448309"/>
    <lineage>
        <taxon>Eukaryota</taxon>
        <taxon>Fungi</taxon>
        <taxon>Dikarya</taxon>
        <taxon>Basidiomycota</taxon>
        <taxon>Agaricomycotina</taxon>
        <taxon>Agaricomycetes</taxon>
        <taxon>Cantharellales</taxon>
        <taxon>Hydnaceae</taxon>
        <taxon>Hydnum</taxon>
    </lineage>
</organism>